<keyword evidence="8" id="KW-0597">Phosphoprotein</keyword>
<evidence type="ECO:0000256" key="20">
    <source>
        <dbReference type="ARBA" id="ARBA00023004"/>
    </source>
</evidence>
<sequence length="2140" mass="247328">MVERKNLYLIGLLPIPMNSIGPRNDTLEESVGSSNINRLIVSLLYLPKGKKIYESSFLKPKESTWVLPITKKCSMPESNWGSRWWRDWIGKKRDSSCKISNETVAGIEILFKEKDLKYLEFFFVYYRDDPIRKDHDWELFDRLSLRKRQNRINLNSGPLFEILVKHWICYLMSAFREKIPIEVEGFFKQQGAGSTIQSNDIEHVSHLFSRNKWAISLQNCAQFHMWQFRQDLFVSWGKNPPESDFLRNVSRENSIWLDNVWLVNKDRFFRKVRNVSSNIQYDSTRSSFVQVRDSSQLKGSSDQSRDHFDSISNEDSEYHTLINQREIQQLKERSILWDPSFLQTEGTEIESNRFPKCLSGYSSMSRLFTEREKQMINHLLPEEIEEFLGNPTRSVRSFFSDRWSELHLGSNPTERSTRDQKLLKKQQDLSFLRRSENKEMVNLFKIITYLQNTVSIHPISSDSGCDMVPKDEPDMDSSNKISFLNKNPFFDLFHLFHDRNRGGYTLHHDFESEERFQEMADLFTLAITEPDLVYHKRFAFSIDSYGLDPKQFLNGVFNSRYEWKTTSLLVLLVLLPIFYEENESFYRRIRKKRVRISCGNDLEEPKPKIVVFASNNIMEAVNQYRLIRNLIQIQHSTHRYIRNVLNRFFLMNRSDRNFEYGIQRDQIGKDTLNHRTLMKYTINQHLSNLKKSQKRWFDPLIFFSRTERSMNRDPDAYRYKWSTGSKNFQEHLEHFVSKQKSRFQVVFDRLRINQYSIDWSEVIDKKDLSKPLRFFLSKLLLFLSNSLPFLFVSFGNIPIHRSEIYIYELKGPNDPQFLESIGLQIVHLKKLKPFLLDDHETCQKSKFLINGGTISPFLFNKIPKWMIDSFHTRNNRRKSFDNTDSYFSMIFHDQYNWLNPVKSFHRSSLRSSFYKANQLRFLNNPHHFCFYCNKRFPFYVEKARINNYDFTYGQFLNILFIRNKIFSLCVGKKKHAFWGRDTISAIESQVSNIFIPKAFPQSGDETYNLYKSFHFPSRSNPFVRRAIYSIADISGTPLTEGQIVNFERTYCQPLSDMNLSDSEGKNLYQYLNFNSNMGLIHTQCSEKYLPSEREKKRSLCLKKCVEKGQMYRTFQRDSAYSTLSKWNLFQTYMPWFFTSTGYRYLKFLFLDTFSDLLPILSSRQKFVSIFHDIMHGSDISWRILQKKFFLPQRNLISEISSKCFHNLLLSEEMIHRNNESPLISTHLTNVREFLYAILFLLLVAAYLVCTHLLFVFGASSELQTEFEKVKSLIIPSSMIELRKLLDRYPTSEPNSLKNIFLVVLKQLGDSLLLGLLGGGPAYGVKSIRSKKKYLNINLIDIIDLISIIPNPINRITFSRNTRHLSHTSKEIYSVIRKRKNVNGDWIDDKIESWVANSDSIDDERREFFVQFSTLTTEKGIDQILLSLTYSDHLSKNDSGGWFTGTTFVTSWYTHGLASSYLEGCNFLTAAVSTPANSLAHSLLLLWGPEAQGDFTRWCQLGGLWTFVALHGAFGLIGFMLRQFELARSVQLRPYNAIAFSGPIAVFVSVFLIYPLGQSGWFFAPSFGVAAIFRFILFFQGFHNWTLNPFHMMGVAGVLGAALLCAIHGATVENTLFEDGDGANTFRAFNPTQAEETYSMVTANRFWSQIFGVAFSNKRWLHFFMLFVPVTGLWMSALGVVGLALNLRAYDFVSQEIRAAEDPEFETFYTKNILLNEALAGRDQETTGFAWWAGNARLINLSGKLLGAHVAHAGLIVFWAGAMNLFEVAHFVPEKPMYEQGLILLPHLATLVLGFGGIYHALLGPETLEESFPFFGYVWKDRNKMTTILGIHLILLGLGAFLLVFKALYFGGVYDTWAPGGGDVRKITNLTLSPSIIFGYLLKSPFGGEGWIVSVDDLEDIIGGHVWLGSICILGGIWHILTKPFAWARRALVWSGEAYLSYSLAAISVFGFIACCFVWFNNTAYPSEFYGPTGPEASQAQAFTFLVRDQRLGANVGSAQGPTGLGKYLMRSPTGEVIFGGETMRFWDLRAPWLEPLRGPNGLDLSRLKKDIQPWQERRSAEYMTHAPLGSLNSVGGVATEINAVNYVSPRSWLATSHFVLGFFFFVGHLWHAGRARAAAAGFEKGIDRDFEPVLSMTPLN</sequence>
<dbReference type="NCBIfam" id="TIGR01153">
    <property type="entry name" value="psbC"/>
    <property type="match status" value="1"/>
</dbReference>
<evidence type="ECO:0000256" key="12">
    <source>
        <dbReference type="ARBA" id="ARBA00022741"/>
    </source>
</evidence>
<keyword evidence="7 27" id="KW-0602">Photosynthesis</keyword>
<keyword evidence="21 27" id="KW-0472">Membrane</keyword>
<evidence type="ECO:0000256" key="7">
    <source>
        <dbReference type="ARBA" id="ARBA00022531"/>
    </source>
</evidence>
<keyword evidence="20 27" id="KW-0408">Iron</keyword>
<name>A0AA38W2V0_9ASTR</name>
<dbReference type="HAMAP" id="MF_01383">
    <property type="entry name" value="PSII_PsbD_D2"/>
    <property type="match status" value="1"/>
</dbReference>
<dbReference type="InterPro" id="IPR055265">
    <property type="entry name" value="Photo_RC_L/M_CS"/>
</dbReference>
<evidence type="ECO:0000256" key="24">
    <source>
        <dbReference type="ARBA" id="ARBA00045803"/>
    </source>
</evidence>
<dbReference type="PANTHER" id="PTHR33078:SF97">
    <property type="entry name" value="ATPASE AAA-TYPE CORE DOMAIN-CONTAINING PROTEIN"/>
    <property type="match status" value="1"/>
</dbReference>
<keyword evidence="9" id="KW-0934">Plastid</keyword>
<dbReference type="GO" id="GO:0046872">
    <property type="term" value="F:metal ion binding"/>
    <property type="evidence" value="ECO:0007669"/>
    <property type="project" value="UniProtKB-KW"/>
</dbReference>
<comment type="function">
    <text evidence="1">Probable ATPase of unknown function. Its presence in a non-photosynthetic plant (Epifagus virginiana) and experiments in tobacco indicate that it has an essential function which is probably not related to photosynthesis.</text>
</comment>
<evidence type="ECO:0000256" key="17">
    <source>
        <dbReference type="ARBA" id="ARBA00022990"/>
    </source>
</evidence>
<keyword evidence="18" id="KW-0157">Chromophore</keyword>
<gene>
    <name evidence="30" type="ORF">OSB04_un001180</name>
</gene>
<feature type="transmembrane region" description="Helical" evidence="28">
    <location>
        <begin position="1659"/>
        <end position="1684"/>
    </location>
</feature>
<dbReference type="InterPro" id="IPR000932">
    <property type="entry name" value="PS_antenna-like"/>
</dbReference>
<keyword evidence="5 27" id="KW-0813">Transport</keyword>
<evidence type="ECO:0000313" key="30">
    <source>
        <dbReference type="EMBL" id="KAJ9535669.1"/>
    </source>
</evidence>
<dbReference type="FunFam" id="1.10.10.670:FF:000001">
    <property type="entry name" value="Photosystem II CP43 reaction center protein"/>
    <property type="match status" value="1"/>
</dbReference>
<evidence type="ECO:0000256" key="14">
    <source>
        <dbReference type="ARBA" id="ARBA00022842"/>
    </source>
</evidence>
<dbReference type="EMBL" id="JARYMX010000166">
    <property type="protein sequence ID" value="KAJ9535669.1"/>
    <property type="molecule type" value="Genomic_DNA"/>
</dbReference>
<dbReference type="Pfam" id="PF00421">
    <property type="entry name" value="PSII"/>
    <property type="match status" value="2"/>
</dbReference>
<evidence type="ECO:0000259" key="29">
    <source>
        <dbReference type="Pfam" id="PF05695"/>
    </source>
</evidence>
<evidence type="ECO:0000256" key="2">
    <source>
        <dbReference type="ARBA" id="ARBA00004446"/>
    </source>
</evidence>
<dbReference type="GO" id="GO:0009523">
    <property type="term" value="C:photosystem II"/>
    <property type="evidence" value="ECO:0007669"/>
    <property type="project" value="UniProtKB-KW"/>
</dbReference>
<evidence type="ECO:0000256" key="18">
    <source>
        <dbReference type="ARBA" id="ARBA00022991"/>
    </source>
</evidence>
<comment type="catalytic activity">
    <reaction evidence="25">
        <text>2 a plastoquinone + 4 hnu + 2 H2O = 2 a plastoquinol + O2</text>
        <dbReference type="Rhea" id="RHEA:36359"/>
        <dbReference type="Rhea" id="RHEA-COMP:9561"/>
        <dbReference type="Rhea" id="RHEA-COMP:9562"/>
        <dbReference type="ChEBI" id="CHEBI:15377"/>
        <dbReference type="ChEBI" id="CHEBI:15379"/>
        <dbReference type="ChEBI" id="CHEBI:17757"/>
        <dbReference type="ChEBI" id="CHEBI:30212"/>
        <dbReference type="ChEBI" id="CHEBI:62192"/>
        <dbReference type="EC" id="1.10.3.9"/>
    </reaction>
</comment>
<dbReference type="Proteomes" id="UP001172457">
    <property type="component" value="Unassembled WGS sequence"/>
</dbReference>
<evidence type="ECO:0000256" key="13">
    <source>
        <dbReference type="ARBA" id="ARBA00022840"/>
    </source>
</evidence>
<feature type="transmembrane region" description="Helical" evidence="28">
    <location>
        <begin position="1233"/>
        <end position="1258"/>
    </location>
</feature>
<feature type="transmembrane region" description="Helical" evidence="28">
    <location>
        <begin position="1781"/>
        <end position="1803"/>
    </location>
</feature>
<dbReference type="HAMAP" id="MF_01496">
    <property type="entry name" value="PSII_PsbC_CP43"/>
    <property type="match status" value="1"/>
</dbReference>
<comment type="subcellular location">
    <subcellularLocation>
        <location evidence="2">Plastid membrane</location>
        <topology evidence="2">Multi-pass membrane protein</topology>
    </subcellularLocation>
</comment>
<evidence type="ECO:0000256" key="23">
    <source>
        <dbReference type="ARBA" id="ARBA00023276"/>
    </source>
</evidence>
<evidence type="ECO:0000256" key="6">
    <source>
        <dbReference type="ARBA" id="ARBA00022494"/>
    </source>
</evidence>
<keyword evidence="22" id="KW-0464">Manganese</keyword>
<evidence type="ECO:0000256" key="26">
    <source>
        <dbReference type="RuleBase" id="RU004331"/>
    </source>
</evidence>
<evidence type="ECO:0000256" key="22">
    <source>
        <dbReference type="ARBA" id="ARBA00023211"/>
    </source>
</evidence>
<comment type="similarity">
    <text evidence="3 26">Belongs to the reaction center PufL/M/PsbA/D family.</text>
</comment>
<dbReference type="NCBIfam" id="TIGR01152">
    <property type="entry name" value="psbD"/>
    <property type="match status" value="1"/>
</dbReference>
<dbReference type="Pfam" id="PF00124">
    <property type="entry name" value="Photo_RC"/>
    <property type="match status" value="1"/>
</dbReference>
<keyword evidence="13" id="KW-0067">ATP-binding</keyword>
<dbReference type="Pfam" id="PF05695">
    <property type="entry name" value="Ycf2"/>
    <property type="match status" value="1"/>
</dbReference>
<evidence type="ECO:0000256" key="16">
    <source>
        <dbReference type="ARBA" id="ARBA00022989"/>
    </source>
</evidence>
<evidence type="ECO:0000256" key="10">
    <source>
        <dbReference type="ARBA" id="ARBA00022692"/>
    </source>
</evidence>
<organism evidence="30 31">
    <name type="scientific">Centaurea solstitialis</name>
    <name type="common">yellow star-thistle</name>
    <dbReference type="NCBI Taxonomy" id="347529"/>
    <lineage>
        <taxon>Eukaryota</taxon>
        <taxon>Viridiplantae</taxon>
        <taxon>Streptophyta</taxon>
        <taxon>Embryophyta</taxon>
        <taxon>Tracheophyta</taxon>
        <taxon>Spermatophyta</taxon>
        <taxon>Magnoliopsida</taxon>
        <taxon>eudicotyledons</taxon>
        <taxon>Gunneridae</taxon>
        <taxon>Pentapetalae</taxon>
        <taxon>asterids</taxon>
        <taxon>campanulids</taxon>
        <taxon>Asterales</taxon>
        <taxon>Asteraceae</taxon>
        <taxon>Carduoideae</taxon>
        <taxon>Cardueae</taxon>
        <taxon>Centaureinae</taxon>
        <taxon>Centaurea</taxon>
    </lineage>
</organism>
<dbReference type="InterPro" id="IPR056777">
    <property type="entry name" value="Ycf2_N"/>
</dbReference>
<evidence type="ECO:0000256" key="15">
    <source>
        <dbReference type="ARBA" id="ARBA00022982"/>
    </source>
</evidence>
<evidence type="ECO:0000256" key="28">
    <source>
        <dbReference type="SAM" id="Phobius"/>
    </source>
</evidence>
<reference evidence="30" key="1">
    <citation type="submission" date="2023-03" db="EMBL/GenBank/DDBJ databases">
        <title>Chromosome-scale reference genome and RAD-based genetic map of yellow starthistle (Centaurea solstitialis) reveal putative structural variation and QTLs associated with invader traits.</title>
        <authorList>
            <person name="Reatini B."/>
            <person name="Cang F.A."/>
            <person name="Jiang Q."/>
            <person name="Mckibben M.T.W."/>
            <person name="Barker M.S."/>
            <person name="Rieseberg L.H."/>
            <person name="Dlugosch K.M."/>
        </authorList>
    </citation>
    <scope>NUCLEOTIDE SEQUENCE</scope>
    <source>
        <strain evidence="30">CAN-66</strain>
        <tissue evidence="30">Leaf</tissue>
    </source>
</reference>
<dbReference type="PROSITE" id="PS00244">
    <property type="entry name" value="REACTION_CENTER"/>
    <property type="match status" value="1"/>
</dbReference>
<feature type="transmembrane region" description="Helical" evidence="28">
    <location>
        <begin position="1744"/>
        <end position="1761"/>
    </location>
</feature>
<dbReference type="FunFam" id="1.20.85.10:FF:000001">
    <property type="entry name" value="photosystem II D2 protein-like"/>
    <property type="match status" value="1"/>
</dbReference>
<dbReference type="InterPro" id="IPR044900">
    <property type="entry name" value="PSII_PsbC_sf"/>
</dbReference>
<dbReference type="SUPFAM" id="SSF161077">
    <property type="entry name" value="Photosystem II antenna protein-like"/>
    <property type="match status" value="1"/>
</dbReference>
<accession>A0AA38W2V0</accession>
<dbReference type="InterPro" id="IPR036001">
    <property type="entry name" value="PS_II_antenna-like_sf"/>
</dbReference>
<dbReference type="Gene3D" id="1.20.85.10">
    <property type="entry name" value="Photosystem II protein D1-like"/>
    <property type="match status" value="1"/>
</dbReference>
<evidence type="ECO:0000256" key="19">
    <source>
        <dbReference type="ARBA" id="ARBA00023002"/>
    </source>
</evidence>
<dbReference type="GO" id="GO:0005524">
    <property type="term" value="F:ATP binding"/>
    <property type="evidence" value="ECO:0007669"/>
    <property type="project" value="UniProtKB-KW"/>
</dbReference>
<keyword evidence="16 28" id="KW-1133">Transmembrane helix</keyword>
<comment type="function">
    <text evidence="24">Photosystem II (PSII) is a light-driven water:plastoquinone oxidoreductase that uses light energy to abstract electrons from H(2)O, generating O(2) and a proton gradient subsequently used for ATP formation. It consists of a core antenna complex that captures photons, and an electron transfer chain that converts photonic excitation into a charge separation. The D1/D2 (PsbA/PsbD) reaction center heterodimer binds P680, the primary electron donor of PSII as well as several subsequent electron acceptors. D2 is needed for assembly of a stable PSII complex.</text>
</comment>
<evidence type="ECO:0000256" key="25">
    <source>
        <dbReference type="ARBA" id="ARBA00048801"/>
    </source>
</evidence>
<evidence type="ECO:0000256" key="11">
    <source>
        <dbReference type="ARBA" id="ARBA00022723"/>
    </source>
</evidence>
<feature type="transmembrane region" description="Helical" evidence="28">
    <location>
        <begin position="1941"/>
        <end position="1959"/>
    </location>
</feature>
<feature type="transmembrane region" description="Helical" evidence="28">
    <location>
        <begin position="1824"/>
        <end position="1848"/>
    </location>
</feature>
<evidence type="ECO:0000256" key="4">
    <source>
        <dbReference type="ARBA" id="ARBA00009361"/>
    </source>
</evidence>
<keyword evidence="10 27" id="KW-0812">Transmembrane</keyword>
<keyword evidence="15 27" id="KW-0249">Electron transport</keyword>
<evidence type="ECO:0000256" key="21">
    <source>
        <dbReference type="ARBA" id="ARBA00023136"/>
    </source>
</evidence>
<dbReference type="InterPro" id="IPR005869">
    <property type="entry name" value="PSII_PsbC"/>
</dbReference>
<feature type="transmembrane region" description="Helical" evidence="28">
    <location>
        <begin position="1501"/>
        <end position="1521"/>
    </location>
</feature>
<dbReference type="InterPro" id="IPR000484">
    <property type="entry name" value="Photo_RC_L/M"/>
</dbReference>
<keyword evidence="12" id="KW-0547">Nucleotide-binding</keyword>
<evidence type="ECO:0000256" key="3">
    <source>
        <dbReference type="ARBA" id="ARBA00008204"/>
    </source>
</evidence>
<dbReference type="InterPro" id="IPR036854">
    <property type="entry name" value="Photo_II_D1/D2_sf"/>
</dbReference>
<evidence type="ECO:0000256" key="1">
    <source>
        <dbReference type="ARBA" id="ARBA00002329"/>
    </source>
</evidence>
<evidence type="ECO:0000256" key="5">
    <source>
        <dbReference type="ARBA" id="ARBA00022448"/>
    </source>
</evidence>
<feature type="domain" description="Ycf2 N-terminal" evidence="29">
    <location>
        <begin position="1"/>
        <end position="1368"/>
    </location>
</feature>
<dbReference type="GO" id="GO:0016168">
    <property type="term" value="F:chlorophyll binding"/>
    <property type="evidence" value="ECO:0007669"/>
    <property type="project" value="UniProtKB-KW"/>
</dbReference>
<feature type="transmembrane region" description="Helical" evidence="28">
    <location>
        <begin position="2092"/>
        <end position="2110"/>
    </location>
</feature>
<dbReference type="GO" id="GO:0010242">
    <property type="term" value="F:oxygen evolving activity"/>
    <property type="evidence" value="ECO:0007669"/>
    <property type="project" value="UniProtKB-EC"/>
</dbReference>
<comment type="similarity">
    <text evidence="4">Belongs to the Ycf2 family.</text>
</comment>
<evidence type="ECO:0000256" key="27">
    <source>
        <dbReference type="RuleBase" id="RU004333"/>
    </source>
</evidence>
<keyword evidence="31" id="KW-1185">Reference proteome</keyword>
<dbReference type="PRINTS" id="PR00256">
    <property type="entry name" value="REACTNCENTRE"/>
</dbReference>
<comment type="caution">
    <text evidence="30">The sequence shown here is derived from an EMBL/GenBank/DDBJ whole genome shotgun (WGS) entry which is preliminary data.</text>
</comment>
<dbReference type="Gene3D" id="1.10.10.670">
    <property type="entry name" value="photosystem ii from thermosynechococcus elongatus"/>
    <property type="match status" value="1"/>
</dbReference>
<dbReference type="GO" id="GO:0042170">
    <property type="term" value="C:plastid membrane"/>
    <property type="evidence" value="ECO:0007669"/>
    <property type="project" value="UniProtKB-SubCell"/>
</dbReference>
<feature type="transmembrane region" description="Helical" evidence="28">
    <location>
        <begin position="1900"/>
        <end position="1920"/>
    </location>
</feature>
<evidence type="ECO:0000256" key="8">
    <source>
        <dbReference type="ARBA" id="ARBA00022553"/>
    </source>
</evidence>
<evidence type="ECO:0000313" key="31">
    <source>
        <dbReference type="Proteomes" id="UP001172457"/>
    </source>
</evidence>
<dbReference type="SUPFAM" id="SSF81483">
    <property type="entry name" value="Bacterial photosystem II reaction centre, L and M subunits"/>
    <property type="match status" value="1"/>
</dbReference>
<feature type="transmembrane region" description="Helical" evidence="28">
    <location>
        <begin position="1533"/>
        <end position="1553"/>
    </location>
</feature>
<keyword evidence="23 27" id="KW-0604">Photosystem II</keyword>
<dbReference type="GO" id="GO:0009772">
    <property type="term" value="P:photosynthetic electron transport in photosystem II"/>
    <property type="evidence" value="ECO:0007669"/>
    <property type="project" value="InterPro"/>
</dbReference>
<dbReference type="InterPro" id="IPR005868">
    <property type="entry name" value="PSII_PsbD/D2"/>
</dbReference>
<proteinExistence type="inferred from homology"/>
<protein>
    <recommendedName>
        <fullName evidence="27">Photosystem II D2 protein</fullName>
    </recommendedName>
</protein>
<keyword evidence="19" id="KW-0560">Oxidoreductase</keyword>
<evidence type="ECO:0000256" key="9">
    <source>
        <dbReference type="ARBA" id="ARBA00022640"/>
    </source>
</evidence>
<keyword evidence="6" id="KW-0148">Chlorophyll</keyword>
<feature type="transmembrane region" description="Helical" evidence="28">
    <location>
        <begin position="1589"/>
        <end position="1609"/>
    </location>
</feature>
<feature type="transmembrane region" description="Helical" evidence="28">
    <location>
        <begin position="1559"/>
        <end position="1577"/>
    </location>
</feature>
<dbReference type="GO" id="GO:0009570">
    <property type="term" value="C:chloroplast stroma"/>
    <property type="evidence" value="ECO:0007669"/>
    <property type="project" value="UniProtKB-SubCell"/>
</dbReference>
<keyword evidence="11 27" id="KW-0479">Metal-binding</keyword>
<keyword evidence="14" id="KW-0460">Magnesium</keyword>
<dbReference type="PANTHER" id="PTHR33078">
    <property type="entry name" value="PROTEIN YCF2-RELATED"/>
    <property type="match status" value="1"/>
</dbReference>
<keyword evidence="17" id="KW-0007">Acetylation</keyword>